<proteinExistence type="predicted"/>
<sequence length="63" mass="7472">MVVEARRCCLPNFSIAIISSICFLLITLKISFRKQQLQKQQQQQQLVEPKNHNLYNSVYLYQN</sequence>
<name>A0A3M7SBS5_BRAPC</name>
<comment type="caution">
    <text evidence="2">The sequence shown here is derived from an EMBL/GenBank/DDBJ whole genome shotgun (WGS) entry which is preliminary data.</text>
</comment>
<dbReference type="Proteomes" id="UP000276133">
    <property type="component" value="Unassembled WGS sequence"/>
</dbReference>
<accession>A0A3M7SBS5</accession>
<keyword evidence="1" id="KW-0472">Membrane</keyword>
<organism evidence="2 3">
    <name type="scientific">Brachionus plicatilis</name>
    <name type="common">Marine rotifer</name>
    <name type="synonym">Brachionus muelleri</name>
    <dbReference type="NCBI Taxonomy" id="10195"/>
    <lineage>
        <taxon>Eukaryota</taxon>
        <taxon>Metazoa</taxon>
        <taxon>Spiralia</taxon>
        <taxon>Gnathifera</taxon>
        <taxon>Rotifera</taxon>
        <taxon>Eurotatoria</taxon>
        <taxon>Monogononta</taxon>
        <taxon>Pseudotrocha</taxon>
        <taxon>Ploima</taxon>
        <taxon>Brachionidae</taxon>
        <taxon>Brachionus</taxon>
    </lineage>
</organism>
<keyword evidence="3" id="KW-1185">Reference proteome</keyword>
<gene>
    <name evidence="2" type="ORF">BpHYR1_050396</name>
</gene>
<keyword evidence="1" id="KW-0812">Transmembrane</keyword>
<dbReference type="AlphaFoldDB" id="A0A3M7SBS5"/>
<dbReference type="EMBL" id="REGN01001663">
    <property type="protein sequence ID" value="RNA33256.1"/>
    <property type="molecule type" value="Genomic_DNA"/>
</dbReference>
<protein>
    <submittedName>
        <fullName evidence="2">Uncharacterized protein</fullName>
    </submittedName>
</protein>
<feature type="transmembrane region" description="Helical" evidence="1">
    <location>
        <begin position="12"/>
        <end position="32"/>
    </location>
</feature>
<reference evidence="2 3" key="1">
    <citation type="journal article" date="2018" name="Sci. Rep.">
        <title>Genomic signatures of local adaptation to the degree of environmental predictability in rotifers.</title>
        <authorList>
            <person name="Franch-Gras L."/>
            <person name="Hahn C."/>
            <person name="Garcia-Roger E.M."/>
            <person name="Carmona M.J."/>
            <person name="Serra M."/>
            <person name="Gomez A."/>
        </authorList>
    </citation>
    <scope>NUCLEOTIDE SEQUENCE [LARGE SCALE GENOMIC DNA]</scope>
    <source>
        <strain evidence="2">HYR1</strain>
    </source>
</reference>
<keyword evidence="1" id="KW-1133">Transmembrane helix</keyword>
<evidence type="ECO:0000313" key="3">
    <source>
        <dbReference type="Proteomes" id="UP000276133"/>
    </source>
</evidence>
<evidence type="ECO:0000313" key="2">
    <source>
        <dbReference type="EMBL" id="RNA33256.1"/>
    </source>
</evidence>
<evidence type="ECO:0000256" key="1">
    <source>
        <dbReference type="SAM" id="Phobius"/>
    </source>
</evidence>